<dbReference type="RefSeq" id="WP_066463413.1">
    <property type="nucleotide sequence ID" value="NZ_MATO01000028.1"/>
</dbReference>
<dbReference type="EMBL" id="MATO01000028">
    <property type="protein sequence ID" value="OCS91498.1"/>
    <property type="molecule type" value="Genomic_DNA"/>
</dbReference>
<evidence type="ECO:0000313" key="6">
    <source>
        <dbReference type="EMBL" id="OCS91498.1"/>
    </source>
</evidence>
<keyword evidence="3 4" id="KW-0975">Bacterial flagellum</keyword>
<dbReference type="GO" id="GO:0005198">
    <property type="term" value="F:structural molecule activity"/>
    <property type="evidence" value="ECO:0007669"/>
    <property type="project" value="UniProtKB-UniRule"/>
</dbReference>
<accession>A0A1C0YWD8</accession>
<sequence>MAITAITNNSLATMQVENTRQTPFEAQQNFANSLKDAISSLNEKQIESDKATNTLISGGDIELHDVMIASQKASVAMELTMQVRNKAVEAYQEMMRMSV</sequence>
<keyword evidence="6" id="KW-0969">Cilium</keyword>
<comment type="similarity">
    <text evidence="2 4">Belongs to the FliE family.</text>
</comment>
<dbReference type="PANTHER" id="PTHR34653:SF1">
    <property type="entry name" value="FLAGELLAR HOOK-BASAL BODY COMPLEX PROTEIN FLIE"/>
    <property type="match status" value="1"/>
</dbReference>
<dbReference type="GO" id="GO:0071973">
    <property type="term" value="P:bacterial-type flagellum-dependent cell motility"/>
    <property type="evidence" value="ECO:0007669"/>
    <property type="project" value="InterPro"/>
</dbReference>
<reference evidence="6 7" key="1">
    <citation type="submission" date="2016-07" db="EMBL/GenBank/DDBJ databases">
        <title>Caryophanon latum genome sequencing.</title>
        <authorList>
            <person name="Verma A."/>
            <person name="Pal Y."/>
            <person name="Krishnamurthi S."/>
        </authorList>
    </citation>
    <scope>NUCLEOTIDE SEQUENCE [LARGE SCALE GENOMIC DNA]</scope>
    <source>
        <strain evidence="6 7">DSM 14151</strain>
    </source>
</reference>
<dbReference type="AlphaFoldDB" id="A0A1C0YWD8"/>
<evidence type="ECO:0000313" key="7">
    <source>
        <dbReference type="Proteomes" id="UP000093482"/>
    </source>
</evidence>
<dbReference type="NCBIfam" id="TIGR00205">
    <property type="entry name" value="fliE"/>
    <property type="match status" value="1"/>
</dbReference>
<evidence type="ECO:0000256" key="2">
    <source>
        <dbReference type="ARBA" id="ARBA00009272"/>
    </source>
</evidence>
<proteinExistence type="inferred from homology"/>
<evidence type="ECO:0000256" key="5">
    <source>
        <dbReference type="NCBIfam" id="TIGR00205"/>
    </source>
</evidence>
<dbReference type="Pfam" id="PF02049">
    <property type="entry name" value="FliE"/>
    <property type="match status" value="1"/>
</dbReference>
<dbReference type="Proteomes" id="UP000093482">
    <property type="component" value="Unassembled WGS sequence"/>
</dbReference>
<evidence type="ECO:0000256" key="4">
    <source>
        <dbReference type="HAMAP-Rule" id="MF_00724"/>
    </source>
</evidence>
<comment type="subcellular location">
    <subcellularLocation>
        <location evidence="1 4">Bacterial flagellum basal body</location>
    </subcellularLocation>
</comment>
<dbReference type="PRINTS" id="PR01006">
    <property type="entry name" value="FLGHOOKFLIE"/>
</dbReference>
<dbReference type="GO" id="GO:0009425">
    <property type="term" value="C:bacterial-type flagellum basal body"/>
    <property type="evidence" value="ECO:0007669"/>
    <property type="project" value="UniProtKB-SubCell"/>
</dbReference>
<protein>
    <recommendedName>
        <fullName evidence="4 5">Flagellar hook-basal body complex protein FliE</fullName>
    </recommendedName>
</protein>
<dbReference type="OrthoDB" id="9812413at2"/>
<name>A0A1C0YWD8_9BACL</name>
<dbReference type="GO" id="GO:0003774">
    <property type="term" value="F:cytoskeletal motor activity"/>
    <property type="evidence" value="ECO:0007669"/>
    <property type="project" value="InterPro"/>
</dbReference>
<keyword evidence="6" id="KW-0966">Cell projection</keyword>
<keyword evidence="7" id="KW-1185">Reference proteome</keyword>
<evidence type="ECO:0000256" key="1">
    <source>
        <dbReference type="ARBA" id="ARBA00004117"/>
    </source>
</evidence>
<gene>
    <name evidence="4" type="primary">fliE</name>
    <name evidence="6" type="ORF">A6K76_09115</name>
</gene>
<evidence type="ECO:0000256" key="3">
    <source>
        <dbReference type="ARBA" id="ARBA00023143"/>
    </source>
</evidence>
<keyword evidence="6" id="KW-0282">Flagellum</keyword>
<organism evidence="6 7">
    <name type="scientific">Caryophanon latum</name>
    <dbReference type="NCBI Taxonomy" id="33977"/>
    <lineage>
        <taxon>Bacteria</taxon>
        <taxon>Bacillati</taxon>
        <taxon>Bacillota</taxon>
        <taxon>Bacilli</taxon>
        <taxon>Bacillales</taxon>
        <taxon>Caryophanaceae</taxon>
        <taxon>Caryophanon</taxon>
    </lineage>
</organism>
<dbReference type="InterPro" id="IPR001624">
    <property type="entry name" value="FliE"/>
</dbReference>
<dbReference type="PANTHER" id="PTHR34653">
    <property type="match status" value="1"/>
</dbReference>
<dbReference type="HAMAP" id="MF_00724">
    <property type="entry name" value="FliE"/>
    <property type="match status" value="1"/>
</dbReference>
<comment type="caution">
    <text evidence="6">The sequence shown here is derived from an EMBL/GenBank/DDBJ whole genome shotgun (WGS) entry which is preliminary data.</text>
</comment>